<reference evidence="4 5" key="1">
    <citation type="submission" date="2018-10" db="EMBL/GenBank/DDBJ databases">
        <authorList>
            <person name="Chen W.-M."/>
        </authorList>
    </citation>
    <scope>NUCLEOTIDE SEQUENCE [LARGE SCALE GENOMIC DNA]</scope>
    <source>
        <strain evidence="4 5">THS-13</strain>
    </source>
</reference>
<evidence type="ECO:0000259" key="3">
    <source>
        <dbReference type="PROSITE" id="PS51724"/>
    </source>
</evidence>
<comment type="caution">
    <text evidence="4">The sequence shown here is derived from an EMBL/GenBank/DDBJ whole genome shotgun (WGS) entry which is preliminary data.</text>
</comment>
<dbReference type="PROSITE" id="PS51724">
    <property type="entry name" value="SPOR"/>
    <property type="match status" value="1"/>
</dbReference>
<dbReference type="GO" id="GO:0042834">
    <property type="term" value="F:peptidoglycan binding"/>
    <property type="evidence" value="ECO:0007669"/>
    <property type="project" value="InterPro"/>
</dbReference>
<keyword evidence="2" id="KW-1133">Transmembrane helix</keyword>
<evidence type="ECO:0000313" key="4">
    <source>
        <dbReference type="EMBL" id="ROH92083.1"/>
    </source>
</evidence>
<evidence type="ECO:0000313" key="5">
    <source>
        <dbReference type="Proteomes" id="UP000282106"/>
    </source>
</evidence>
<feature type="transmembrane region" description="Helical" evidence="2">
    <location>
        <begin position="44"/>
        <end position="64"/>
    </location>
</feature>
<feature type="compositionally biased region" description="Basic and acidic residues" evidence="1">
    <location>
        <begin position="1"/>
        <end position="14"/>
    </location>
</feature>
<gene>
    <name evidence="4" type="ORF">ED208_06865</name>
</gene>
<proteinExistence type="predicted"/>
<evidence type="ECO:0000256" key="1">
    <source>
        <dbReference type="SAM" id="MobiDB-lite"/>
    </source>
</evidence>
<sequence length="272" mass="28526">MSPRIARDYADRHPRNGSRRKPARASARKPPSRGGKGGRSGLPAWAWMVLGLSLGLVVAALVYISRPAKPMDLAPSTAEKGQPKTIALPPKEPSRFAFYEMLPSYEVVVPDEELNRPATKPPPRPATAVAPADTATPPPAAAAQSATASTASQTPAATPATAPGAADPAAALQAALAAEERSRKASPPPVVGKGERYVIQVAAYRNRADADQQRAALALLGLSARVEQVTIDQTQTWYRVRLGPYGDPQAAQAAQRTLKGQGLNGVVMKLPG</sequence>
<dbReference type="PANTHER" id="PTHR38687">
    <property type="entry name" value="CELL DIVISION PROTEIN DEDD-RELATED"/>
    <property type="match status" value="1"/>
</dbReference>
<feature type="region of interest" description="Disordered" evidence="1">
    <location>
        <begin position="114"/>
        <end position="191"/>
    </location>
</feature>
<dbReference type="RefSeq" id="WP_123211126.1">
    <property type="nucleotide sequence ID" value="NZ_RJVO01000002.1"/>
</dbReference>
<keyword evidence="5" id="KW-1185">Reference proteome</keyword>
<feature type="compositionally biased region" description="Low complexity" evidence="1">
    <location>
        <begin position="126"/>
        <end position="177"/>
    </location>
</feature>
<dbReference type="PANTHER" id="PTHR38687:SF1">
    <property type="entry name" value="CELL DIVISION PROTEIN DEDD"/>
    <property type="match status" value="1"/>
</dbReference>
<dbReference type="GO" id="GO:0032153">
    <property type="term" value="C:cell division site"/>
    <property type="evidence" value="ECO:0007669"/>
    <property type="project" value="TreeGrafter"/>
</dbReference>
<evidence type="ECO:0000256" key="2">
    <source>
        <dbReference type="SAM" id="Phobius"/>
    </source>
</evidence>
<dbReference type="AlphaFoldDB" id="A0A3N0VH58"/>
<keyword evidence="2" id="KW-0472">Membrane</keyword>
<dbReference type="GO" id="GO:0030428">
    <property type="term" value="C:cell septum"/>
    <property type="evidence" value="ECO:0007669"/>
    <property type="project" value="TreeGrafter"/>
</dbReference>
<feature type="compositionally biased region" description="Basic residues" evidence="1">
    <location>
        <begin position="15"/>
        <end position="31"/>
    </location>
</feature>
<organism evidence="4 5">
    <name type="scientific">Stagnimonas aquatica</name>
    <dbReference type="NCBI Taxonomy" id="2689987"/>
    <lineage>
        <taxon>Bacteria</taxon>
        <taxon>Pseudomonadati</taxon>
        <taxon>Pseudomonadota</taxon>
        <taxon>Gammaproteobacteria</taxon>
        <taxon>Nevskiales</taxon>
        <taxon>Nevskiaceae</taxon>
        <taxon>Stagnimonas</taxon>
    </lineage>
</organism>
<dbReference type="Gene3D" id="3.30.70.1070">
    <property type="entry name" value="Sporulation related repeat"/>
    <property type="match status" value="1"/>
</dbReference>
<dbReference type="InterPro" id="IPR036680">
    <property type="entry name" value="SPOR-like_sf"/>
</dbReference>
<dbReference type="InterPro" id="IPR007730">
    <property type="entry name" value="SPOR-like_dom"/>
</dbReference>
<dbReference type="Proteomes" id="UP000282106">
    <property type="component" value="Unassembled WGS sequence"/>
</dbReference>
<dbReference type="SUPFAM" id="SSF110997">
    <property type="entry name" value="Sporulation related repeat"/>
    <property type="match status" value="1"/>
</dbReference>
<feature type="region of interest" description="Disordered" evidence="1">
    <location>
        <begin position="1"/>
        <end position="41"/>
    </location>
</feature>
<dbReference type="GO" id="GO:0032506">
    <property type="term" value="P:cytokinetic process"/>
    <property type="evidence" value="ECO:0007669"/>
    <property type="project" value="TreeGrafter"/>
</dbReference>
<keyword evidence="2" id="KW-0812">Transmembrane</keyword>
<dbReference type="Pfam" id="PF05036">
    <property type="entry name" value="SPOR"/>
    <property type="match status" value="1"/>
</dbReference>
<protein>
    <submittedName>
        <fullName evidence="4">SPOR domain-containing protein</fullName>
    </submittedName>
</protein>
<dbReference type="InParanoid" id="A0A3N0VH58"/>
<feature type="domain" description="SPOR" evidence="3">
    <location>
        <begin position="191"/>
        <end position="270"/>
    </location>
</feature>
<accession>A0A3N0VH58</accession>
<dbReference type="EMBL" id="RJVO01000002">
    <property type="protein sequence ID" value="ROH92083.1"/>
    <property type="molecule type" value="Genomic_DNA"/>
</dbReference>
<name>A0A3N0VH58_9GAMM</name>
<dbReference type="InterPro" id="IPR052521">
    <property type="entry name" value="Cell_div_SPOR-domain"/>
</dbReference>